<name>A0AAD6TLZ6_9AGAR</name>
<evidence type="ECO:0000256" key="1">
    <source>
        <dbReference type="SAM" id="MobiDB-lite"/>
    </source>
</evidence>
<protein>
    <submittedName>
        <fullName evidence="2">Uncharacterized protein</fullName>
    </submittedName>
</protein>
<proteinExistence type="predicted"/>
<dbReference type="AlphaFoldDB" id="A0AAD6TLZ6"/>
<dbReference type="EMBL" id="JARJCN010000161">
    <property type="protein sequence ID" value="KAJ7066835.1"/>
    <property type="molecule type" value="Genomic_DNA"/>
</dbReference>
<evidence type="ECO:0000313" key="2">
    <source>
        <dbReference type="EMBL" id="KAJ7066835.1"/>
    </source>
</evidence>
<accession>A0AAD6TLZ6</accession>
<feature type="region of interest" description="Disordered" evidence="1">
    <location>
        <begin position="55"/>
        <end position="93"/>
    </location>
</feature>
<sequence length="349" mass="37188">MATTSMTLDRPHASREFSTFNAFRAPLMPKPHAPPSPLALVLRCELTLSSQPSLLELPSARMQSPPRASRRAHRAGPDPKTRSTSEGSERSSLRAQPFPLRVFICTVPRSLQITDALLPRCYVAATSSVSAALASTFAARQDLPHGRLSPRRVEHGLYDAIVAARCCRSCKRDAAMALAPHVHVPCLPDYQGPAQRVELAIAAVSASRCGNTTLEACGNRFDNPNDAHGVPVATPTPSTTWQRQPRRSQHPGSHLCGRYAPTGATLTSGIYNDKLDAQASPVGHGYRGPALWTTVPRARNAAARSVSSLCSQLEHPLPALLAATLHGSPAPVPAGHAGSSRPVFDLICG</sequence>
<evidence type="ECO:0000313" key="3">
    <source>
        <dbReference type="Proteomes" id="UP001222325"/>
    </source>
</evidence>
<feature type="region of interest" description="Disordered" evidence="1">
    <location>
        <begin position="225"/>
        <end position="257"/>
    </location>
</feature>
<feature type="compositionally biased region" description="Basic and acidic residues" evidence="1">
    <location>
        <begin position="75"/>
        <end position="92"/>
    </location>
</feature>
<reference evidence="2" key="1">
    <citation type="submission" date="2023-03" db="EMBL/GenBank/DDBJ databases">
        <title>Massive genome expansion in bonnet fungi (Mycena s.s.) driven by repeated elements and novel gene families across ecological guilds.</title>
        <authorList>
            <consortium name="Lawrence Berkeley National Laboratory"/>
            <person name="Harder C.B."/>
            <person name="Miyauchi S."/>
            <person name="Viragh M."/>
            <person name="Kuo A."/>
            <person name="Thoen E."/>
            <person name="Andreopoulos B."/>
            <person name="Lu D."/>
            <person name="Skrede I."/>
            <person name="Drula E."/>
            <person name="Henrissat B."/>
            <person name="Morin E."/>
            <person name="Kohler A."/>
            <person name="Barry K."/>
            <person name="LaButti K."/>
            <person name="Morin E."/>
            <person name="Salamov A."/>
            <person name="Lipzen A."/>
            <person name="Mereny Z."/>
            <person name="Hegedus B."/>
            <person name="Baldrian P."/>
            <person name="Stursova M."/>
            <person name="Weitz H."/>
            <person name="Taylor A."/>
            <person name="Grigoriev I.V."/>
            <person name="Nagy L.G."/>
            <person name="Martin F."/>
            <person name="Kauserud H."/>
        </authorList>
    </citation>
    <scope>NUCLEOTIDE SEQUENCE</scope>
    <source>
        <strain evidence="2">CBHHK173m</strain>
    </source>
</reference>
<comment type="caution">
    <text evidence="2">The sequence shown here is derived from an EMBL/GenBank/DDBJ whole genome shotgun (WGS) entry which is preliminary data.</text>
</comment>
<dbReference type="Proteomes" id="UP001222325">
    <property type="component" value="Unassembled WGS sequence"/>
</dbReference>
<organism evidence="2 3">
    <name type="scientific">Mycena belliarum</name>
    <dbReference type="NCBI Taxonomy" id="1033014"/>
    <lineage>
        <taxon>Eukaryota</taxon>
        <taxon>Fungi</taxon>
        <taxon>Dikarya</taxon>
        <taxon>Basidiomycota</taxon>
        <taxon>Agaricomycotina</taxon>
        <taxon>Agaricomycetes</taxon>
        <taxon>Agaricomycetidae</taxon>
        <taxon>Agaricales</taxon>
        <taxon>Marasmiineae</taxon>
        <taxon>Mycenaceae</taxon>
        <taxon>Mycena</taxon>
    </lineage>
</organism>
<feature type="compositionally biased region" description="Low complexity" evidence="1">
    <location>
        <begin position="55"/>
        <end position="67"/>
    </location>
</feature>
<keyword evidence="3" id="KW-1185">Reference proteome</keyword>
<gene>
    <name evidence="2" type="ORF">B0H15DRAFT_958328</name>
</gene>